<dbReference type="Gene3D" id="3.40.50.300">
    <property type="entry name" value="P-loop containing nucleotide triphosphate hydrolases"/>
    <property type="match status" value="1"/>
</dbReference>
<dbReference type="Pfam" id="PF13671">
    <property type="entry name" value="AAA_33"/>
    <property type="match status" value="1"/>
</dbReference>
<dbReference type="SUPFAM" id="SSF56784">
    <property type="entry name" value="HAD-like"/>
    <property type="match status" value="1"/>
</dbReference>
<evidence type="ECO:0000313" key="2">
    <source>
        <dbReference type="Proteomes" id="UP001321479"/>
    </source>
</evidence>
<dbReference type="Gene3D" id="3.40.50.1000">
    <property type="entry name" value="HAD superfamily/HAD-like"/>
    <property type="match status" value="1"/>
</dbReference>
<dbReference type="Pfam" id="PF08645">
    <property type="entry name" value="PNK3P"/>
    <property type="match status" value="1"/>
</dbReference>
<dbReference type="InterPro" id="IPR023214">
    <property type="entry name" value="HAD_sf"/>
</dbReference>
<dbReference type="EMBL" id="AP024483">
    <property type="protein sequence ID" value="BCS83069.1"/>
    <property type="molecule type" value="Genomic_DNA"/>
</dbReference>
<proteinExistence type="predicted"/>
<keyword evidence="2" id="KW-1185">Reference proteome</keyword>
<dbReference type="Proteomes" id="UP001321479">
    <property type="component" value="Segment"/>
</dbReference>
<sequence length="403" mass="46970">MEWIETNSYIKGIHNNLKLLHDPVRIAAFDLDDTLIYKSKADKKWKLLDGTIKDKIANLINNNYIIIIFTNQGGMSINKNFDKLTWRKAADDLMKIMLSVSKSEYYFAIYAAKKYDIYRKPNLGMWKLMKQDLIKEFNLNQIRISKKSFYCGDAAGRTQPSPLKKKIYPKSKKGDFSDTDRKFALNIGINFMTPEQFYLVTGSKDIQPYILSGLDPVKYIENISNKLNEPNKYIFKPRKKEMIIMIGQPGSGKSYFARNYIEPQGYAYINQDVCKTKSKCKTLTLNALEQGKSIVIDNTNPDILSRMEYTTLAKENGYKHIRAIVMNTSDELAKHLNNVRHVYSNGKIPKITDIVYCIHRKKYIGPQESEDFDKIEYVDFVFDEQNLLDEKWKHAFYKLSEYK</sequence>
<name>A0ABM7NSE5_9VIRU</name>
<dbReference type="RefSeq" id="YP_010841677.1">
    <property type="nucleotide sequence ID" value="NC_079139.1"/>
</dbReference>
<dbReference type="PANTHER" id="PTHR12083">
    <property type="entry name" value="BIFUNCTIONAL POLYNUCLEOTIDE PHOSPHATASE/KINASE"/>
    <property type="match status" value="1"/>
</dbReference>
<dbReference type="InterPro" id="IPR013954">
    <property type="entry name" value="PNK3P"/>
</dbReference>
<dbReference type="InterPro" id="IPR006549">
    <property type="entry name" value="HAD-SF_hydro_IIIA"/>
</dbReference>
<dbReference type="PANTHER" id="PTHR12083:SF9">
    <property type="entry name" value="BIFUNCTIONAL POLYNUCLEOTIDE PHOSPHATASE_KINASE"/>
    <property type="match status" value="1"/>
</dbReference>
<evidence type="ECO:0000313" key="1">
    <source>
        <dbReference type="EMBL" id="BCS83069.1"/>
    </source>
</evidence>
<dbReference type="SUPFAM" id="SSF52540">
    <property type="entry name" value="P-loop containing nucleoside triphosphate hydrolases"/>
    <property type="match status" value="1"/>
</dbReference>
<dbReference type="InterPro" id="IPR027417">
    <property type="entry name" value="P-loop_NTPase"/>
</dbReference>
<dbReference type="NCBIfam" id="TIGR01662">
    <property type="entry name" value="HAD-SF-IIIA"/>
    <property type="match status" value="1"/>
</dbReference>
<dbReference type="GeneID" id="80558274"/>
<protein>
    <submittedName>
        <fullName evidence="1">Bifunctional polynucleotide phosphatase/kinase</fullName>
    </submittedName>
</protein>
<dbReference type="InterPro" id="IPR036412">
    <property type="entry name" value="HAD-like_sf"/>
</dbReference>
<organism evidence="1 2">
    <name type="scientific">Cotonvirus japonicus</name>
    <dbReference type="NCBI Taxonomy" id="2811091"/>
    <lineage>
        <taxon>Viruses</taxon>
        <taxon>Varidnaviria</taxon>
        <taxon>Bamfordvirae</taxon>
        <taxon>Nucleocytoviricota</taxon>
        <taxon>Megaviricetes</taxon>
        <taxon>Imitervirales</taxon>
        <taxon>Mimiviridae</taxon>
        <taxon>Megamimivirinae</taxon>
        <taxon>Cotonvirus</taxon>
        <taxon>Cotonvirus japonicum</taxon>
    </lineage>
</organism>
<accession>A0ABM7NSE5</accession>
<reference evidence="1 2" key="1">
    <citation type="submission" date="2021-02" db="EMBL/GenBank/DDBJ databases">
        <title>Cotonvirus japonicus, which uses Golgi apparatus of host cells for its virion factory, phylogenetically links tailed tupanvirus and icosahedral mimivirus.</title>
        <authorList>
            <person name="Takahashi H."/>
            <person name="Fukaya S."/>
            <person name="Song C."/>
            <person name="Murata K."/>
            <person name="Takemura M."/>
        </authorList>
    </citation>
    <scope>NUCLEOTIDE SEQUENCE [LARGE SCALE GENOMIC DNA]</scope>
</reference>